<dbReference type="InterPro" id="IPR008949">
    <property type="entry name" value="Isoprenoid_synthase_dom_sf"/>
</dbReference>
<dbReference type="Gene3D" id="1.10.600.10">
    <property type="entry name" value="Farnesyl Diphosphate Synthase"/>
    <property type="match status" value="1"/>
</dbReference>
<dbReference type="EMBL" id="QOIM01000036">
    <property type="protein sequence ID" value="RCG17458.1"/>
    <property type="molecule type" value="Genomic_DNA"/>
</dbReference>
<accession>A0A367EH86</accession>
<sequence length="356" mass="37367">MSAPVSPPARAHEIAVSVCRRAHARLEPTLRTAVRTLPRQLSRMSGYHFGWWGPDGEETGRAMPGKAVRPALAYLAAEALGAPAEQATPGAAAVELVHNFALVHDDIMDGDSTRRGRPALWQQYGTGAALLAGDGLFALAADTLASPRTQRSCWALTLLTRSMLTTLHGQAYDHDFTRAPWSGPGAVTLADYRRAASAKTGALLAAATAIGALLAGGGPREVARFARFGRGLGVAFQCADDVLGLWGEPSGTGKPVGTDLREGRRTLPLVAALTSGTTAGDRLHALLRRRSGGRLNAEELDTALELIEAAGGRAATEAEARRQQQAAVGAVAGLPMPARVRTELLATAHYVTARRT</sequence>
<gene>
    <name evidence="4" type="ORF">DQ392_16370</name>
</gene>
<dbReference type="InterPro" id="IPR033749">
    <property type="entry name" value="Polyprenyl_synt_CS"/>
</dbReference>
<protein>
    <submittedName>
        <fullName evidence="4">Polyprenyl synthetase family protein</fullName>
    </submittedName>
</protein>
<dbReference type="GO" id="GO:0046872">
    <property type="term" value="F:metal ion binding"/>
    <property type="evidence" value="ECO:0007669"/>
    <property type="project" value="UniProtKB-KW"/>
</dbReference>
<dbReference type="CDD" id="cd00685">
    <property type="entry name" value="Trans_IPPS_HT"/>
    <property type="match status" value="1"/>
</dbReference>
<organism evidence="4 5">
    <name type="scientific">Streptomyces reniochalinae</name>
    <dbReference type="NCBI Taxonomy" id="2250578"/>
    <lineage>
        <taxon>Bacteria</taxon>
        <taxon>Bacillati</taxon>
        <taxon>Actinomycetota</taxon>
        <taxon>Actinomycetes</taxon>
        <taxon>Kitasatosporales</taxon>
        <taxon>Streptomycetaceae</taxon>
        <taxon>Streptomyces</taxon>
    </lineage>
</organism>
<keyword evidence="3" id="KW-0808">Transferase</keyword>
<evidence type="ECO:0000313" key="5">
    <source>
        <dbReference type="Proteomes" id="UP000253507"/>
    </source>
</evidence>
<dbReference type="AlphaFoldDB" id="A0A367EH86"/>
<dbReference type="SFLD" id="SFLDG01017">
    <property type="entry name" value="Polyprenyl_Transferase_Like"/>
    <property type="match status" value="1"/>
</dbReference>
<dbReference type="OrthoDB" id="4497239at2"/>
<comment type="caution">
    <text evidence="4">The sequence shown here is derived from an EMBL/GenBank/DDBJ whole genome shotgun (WGS) entry which is preliminary data.</text>
</comment>
<comment type="similarity">
    <text evidence="3">Belongs to the FPP/GGPP synthase family.</text>
</comment>
<dbReference type="Pfam" id="PF00348">
    <property type="entry name" value="polyprenyl_synt"/>
    <property type="match status" value="1"/>
</dbReference>
<evidence type="ECO:0000256" key="2">
    <source>
        <dbReference type="ARBA" id="ARBA00022842"/>
    </source>
</evidence>
<dbReference type="PROSITE" id="PS00723">
    <property type="entry name" value="POLYPRENYL_SYNTHASE_1"/>
    <property type="match status" value="1"/>
</dbReference>
<dbReference type="InterPro" id="IPR000092">
    <property type="entry name" value="Polyprenyl_synt"/>
</dbReference>
<evidence type="ECO:0000256" key="1">
    <source>
        <dbReference type="ARBA" id="ARBA00022723"/>
    </source>
</evidence>
<proteinExistence type="inferred from homology"/>
<dbReference type="PANTHER" id="PTHR12001">
    <property type="entry name" value="GERANYLGERANYL PYROPHOSPHATE SYNTHASE"/>
    <property type="match status" value="1"/>
</dbReference>
<reference evidence="4 5" key="1">
    <citation type="submission" date="2018-06" db="EMBL/GenBank/DDBJ databases">
        <title>Streptomyces reniochalinae sp. nov. and Streptomyces diacarnus sp. nov. from marine sponges.</title>
        <authorList>
            <person name="Li L."/>
        </authorList>
    </citation>
    <scope>NUCLEOTIDE SEQUENCE [LARGE SCALE GENOMIC DNA]</scope>
    <source>
        <strain evidence="4 5">LHW50302</strain>
    </source>
</reference>
<dbReference type="SFLD" id="SFLDS00005">
    <property type="entry name" value="Isoprenoid_Synthase_Type_I"/>
    <property type="match status" value="1"/>
</dbReference>
<dbReference type="SUPFAM" id="SSF48576">
    <property type="entry name" value="Terpenoid synthases"/>
    <property type="match status" value="1"/>
</dbReference>
<dbReference type="PANTHER" id="PTHR12001:SF86">
    <property type="entry name" value="GERANYLGERANYL DIPHOSPHATE SYNTHASE"/>
    <property type="match status" value="1"/>
</dbReference>
<keyword evidence="1" id="KW-0479">Metal-binding</keyword>
<dbReference type="GO" id="GO:0004659">
    <property type="term" value="F:prenyltransferase activity"/>
    <property type="evidence" value="ECO:0007669"/>
    <property type="project" value="InterPro"/>
</dbReference>
<keyword evidence="2" id="KW-0460">Magnesium</keyword>
<dbReference type="GO" id="GO:0008299">
    <property type="term" value="P:isoprenoid biosynthetic process"/>
    <property type="evidence" value="ECO:0007669"/>
    <property type="project" value="InterPro"/>
</dbReference>
<name>A0A367EH86_9ACTN</name>
<evidence type="ECO:0000313" key="4">
    <source>
        <dbReference type="EMBL" id="RCG17458.1"/>
    </source>
</evidence>
<dbReference type="Proteomes" id="UP000253507">
    <property type="component" value="Unassembled WGS sequence"/>
</dbReference>
<keyword evidence="5" id="KW-1185">Reference proteome</keyword>
<evidence type="ECO:0000256" key="3">
    <source>
        <dbReference type="RuleBase" id="RU004466"/>
    </source>
</evidence>